<feature type="chain" id="PRO_5025578421" evidence="12">
    <location>
        <begin position="18"/>
        <end position="432"/>
    </location>
</feature>
<comment type="subcellular location">
    <subcellularLocation>
        <location evidence="1">Membrane</location>
        <topology evidence="1">Multi-pass membrane protein</topology>
    </subcellularLocation>
</comment>
<dbReference type="PROSITE" id="PS50261">
    <property type="entry name" value="G_PROTEIN_RECEP_F2_4"/>
    <property type="match status" value="1"/>
</dbReference>
<feature type="disulfide bond" evidence="9">
    <location>
        <begin position="79"/>
        <end position="120"/>
    </location>
</feature>
<evidence type="ECO:0000256" key="11">
    <source>
        <dbReference type="SAM" id="Phobius"/>
    </source>
</evidence>
<dbReference type="EMBL" id="VIIS01000753">
    <property type="protein sequence ID" value="KAF0305397.1"/>
    <property type="molecule type" value="Genomic_DNA"/>
</dbReference>
<evidence type="ECO:0000256" key="7">
    <source>
        <dbReference type="ARBA" id="ARBA00023157"/>
    </source>
</evidence>
<feature type="domain" description="FZ" evidence="13">
    <location>
        <begin position="19"/>
        <end position="123"/>
    </location>
</feature>
<organism evidence="15 16">
    <name type="scientific">Amphibalanus amphitrite</name>
    <name type="common">Striped barnacle</name>
    <name type="synonym">Balanus amphitrite</name>
    <dbReference type="NCBI Taxonomy" id="1232801"/>
    <lineage>
        <taxon>Eukaryota</taxon>
        <taxon>Metazoa</taxon>
        <taxon>Ecdysozoa</taxon>
        <taxon>Arthropoda</taxon>
        <taxon>Crustacea</taxon>
        <taxon>Multicrustacea</taxon>
        <taxon>Cirripedia</taxon>
        <taxon>Thoracica</taxon>
        <taxon>Thoracicalcarea</taxon>
        <taxon>Balanomorpha</taxon>
        <taxon>Balanoidea</taxon>
        <taxon>Balanidae</taxon>
        <taxon>Amphibalaninae</taxon>
        <taxon>Amphibalanus</taxon>
    </lineage>
</organism>
<comment type="caution">
    <text evidence="9">Lacks conserved residue(s) required for the propagation of feature annotation.</text>
</comment>
<protein>
    <submittedName>
        <fullName evidence="15">Frizzled-5</fullName>
    </submittedName>
</protein>
<feature type="transmembrane region" description="Helical" evidence="11">
    <location>
        <begin position="202"/>
        <end position="218"/>
    </location>
</feature>
<dbReference type="InterPro" id="IPR017981">
    <property type="entry name" value="GPCR_2-like_7TM"/>
</dbReference>
<dbReference type="Gene3D" id="1.20.1070.10">
    <property type="entry name" value="Rhodopsin 7-helix transmembrane proteins"/>
    <property type="match status" value="2"/>
</dbReference>
<feature type="compositionally biased region" description="Polar residues" evidence="10">
    <location>
        <begin position="398"/>
        <end position="415"/>
    </location>
</feature>
<dbReference type="SMART" id="SM00063">
    <property type="entry name" value="FRI"/>
    <property type="match status" value="1"/>
</dbReference>
<keyword evidence="12" id="KW-0732">Signal</keyword>
<accession>A0A6A4WCE7</accession>
<evidence type="ECO:0000256" key="5">
    <source>
        <dbReference type="ARBA" id="ARBA00022989"/>
    </source>
</evidence>
<evidence type="ECO:0000256" key="6">
    <source>
        <dbReference type="ARBA" id="ARBA00023136"/>
    </source>
</evidence>
<evidence type="ECO:0000256" key="9">
    <source>
        <dbReference type="PROSITE-ProRule" id="PRU00090"/>
    </source>
</evidence>
<dbReference type="Proteomes" id="UP000440578">
    <property type="component" value="Unassembled WGS sequence"/>
</dbReference>
<proteinExistence type="inferred from homology"/>
<keyword evidence="6 11" id="KW-0472">Membrane</keyword>
<keyword evidence="7 9" id="KW-1015">Disulfide bond</keyword>
<evidence type="ECO:0000313" key="16">
    <source>
        <dbReference type="Proteomes" id="UP000440578"/>
    </source>
</evidence>
<feature type="transmembrane region" description="Helical" evidence="11">
    <location>
        <begin position="345"/>
        <end position="363"/>
    </location>
</feature>
<dbReference type="PRINTS" id="PR00489">
    <property type="entry name" value="FRIZZLED"/>
</dbReference>
<dbReference type="PANTHER" id="PTHR11309">
    <property type="entry name" value="FRIZZLED"/>
    <property type="match status" value="1"/>
</dbReference>
<dbReference type="Pfam" id="PF01392">
    <property type="entry name" value="Fz"/>
    <property type="match status" value="1"/>
</dbReference>
<dbReference type="InterPro" id="IPR000539">
    <property type="entry name" value="Frizzled/Smoothened_7TM"/>
</dbReference>
<feature type="region of interest" description="Disordered" evidence="10">
    <location>
        <begin position="121"/>
        <end position="140"/>
    </location>
</feature>
<dbReference type="Gene3D" id="1.10.2000.10">
    <property type="entry name" value="Frizzled cysteine-rich domain"/>
    <property type="match status" value="2"/>
</dbReference>
<keyword evidence="4 11" id="KW-0812">Transmembrane</keyword>
<dbReference type="OrthoDB" id="10053709at2759"/>
<evidence type="ECO:0000256" key="2">
    <source>
        <dbReference type="ARBA" id="ARBA00008077"/>
    </source>
</evidence>
<name>A0A6A4WCE7_AMPAM</name>
<dbReference type="GO" id="GO:0042813">
    <property type="term" value="F:Wnt receptor activity"/>
    <property type="evidence" value="ECO:0007669"/>
    <property type="project" value="TreeGrafter"/>
</dbReference>
<dbReference type="Pfam" id="PF01534">
    <property type="entry name" value="Frizzled"/>
    <property type="match status" value="2"/>
</dbReference>
<comment type="similarity">
    <text evidence="2">Belongs to the G-protein coupled receptor Fz/Smo family.</text>
</comment>
<dbReference type="PANTHER" id="PTHR11309:SF126">
    <property type="entry name" value="FRIZZLED-2"/>
    <property type="match status" value="1"/>
</dbReference>
<feature type="transmembrane region" description="Helical" evidence="11">
    <location>
        <begin position="246"/>
        <end position="271"/>
    </location>
</feature>
<feature type="disulfide bond" evidence="9">
    <location>
        <begin position="83"/>
        <end position="107"/>
    </location>
</feature>
<dbReference type="AlphaFoldDB" id="A0A6A4WCE7"/>
<evidence type="ECO:0000313" key="15">
    <source>
        <dbReference type="EMBL" id="KAF0305397.1"/>
    </source>
</evidence>
<dbReference type="GO" id="GO:0005886">
    <property type="term" value="C:plasma membrane"/>
    <property type="evidence" value="ECO:0007669"/>
    <property type="project" value="TreeGrafter"/>
</dbReference>
<keyword evidence="3" id="KW-0217">Developmental protein</keyword>
<sequence length="432" mass="48806">MATWLFVLLVLSPTMLAQEPPFQCQKITIAMCRKIGYNVTMMPNQFYHDTQEEAGLEFFLCATYVPICLESHQRTIPVCRSVCERARAGCEPFMMTYDFTWPERLNCDRLPEYMDPENLCMDNKNGQAPPPPRRPQPPPPCSCKCERPRAVPLQPGHRLFNRTEFTERWVLSWAVLCAVSTAVTVATFLIDRSRFQYPERPIIFLAACYFMVSVGYLVRLGAGHELTACDGDLVRYDAAGGPGRPAAAALCTVVFLLVYFFGMASAVWWVVLSLTCVIKQDRGNRDKLEKLMFRIGVFSVLYTVPASVVIACLVYEQHQRPAWERRLVCPCEAEQDDVPNFHLFLLRYFMSLAVGVTSIIWVWSRKTLHSWCVLLGCRRPPAPAPLARRYEAPTLQSLQSGKTGSGLPATSSQGPLMQVQPDLFTDDIAHAE</sequence>
<evidence type="ECO:0000256" key="1">
    <source>
        <dbReference type="ARBA" id="ARBA00004141"/>
    </source>
</evidence>
<feature type="transmembrane region" description="Helical" evidence="11">
    <location>
        <begin position="291"/>
        <end position="316"/>
    </location>
</feature>
<reference evidence="15 16" key="1">
    <citation type="submission" date="2019-07" db="EMBL/GenBank/DDBJ databases">
        <title>Draft genome assembly of a fouling barnacle, Amphibalanus amphitrite (Darwin, 1854): The first reference genome for Thecostraca.</title>
        <authorList>
            <person name="Kim W."/>
        </authorList>
    </citation>
    <scope>NUCLEOTIDE SEQUENCE [LARGE SCALE GENOMIC DNA]</scope>
    <source>
        <strain evidence="15">SNU_AA5</strain>
        <tissue evidence="15">Soma without cirri and trophi</tissue>
    </source>
</reference>
<evidence type="ECO:0000256" key="4">
    <source>
        <dbReference type="ARBA" id="ARBA00022692"/>
    </source>
</evidence>
<keyword evidence="16" id="KW-1185">Reference proteome</keyword>
<evidence type="ECO:0000256" key="12">
    <source>
        <dbReference type="SAM" id="SignalP"/>
    </source>
</evidence>
<dbReference type="InterPro" id="IPR015526">
    <property type="entry name" value="Frizzled/SFRP"/>
</dbReference>
<feature type="compositionally biased region" description="Pro residues" evidence="10">
    <location>
        <begin position="128"/>
        <end position="140"/>
    </location>
</feature>
<dbReference type="GO" id="GO:0035567">
    <property type="term" value="P:non-canonical Wnt signaling pathway"/>
    <property type="evidence" value="ECO:0007669"/>
    <property type="project" value="TreeGrafter"/>
</dbReference>
<dbReference type="InterPro" id="IPR020067">
    <property type="entry name" value="Frizzled_dom"/>
</dbReference>
<keyword evidence="8" id="KW-0675">Receptor</keyword>
<feature type="transmembrane region" description="Helical" evidence="11">
    <location>
        <begin position="169"/>
        <end position="190"/>
    </location>
</feature>
<comment type="caution">
    <text evidence="15">The sequence shown here is derived from an EMBL/GenBank/DDBJ whole genome shotgun (WGS) entry which is preliminary data.</text>
</comment>
<evidence type="ECO:0000256" key="10">
    <source>
        <dbReference type="SAM" id="MobiDB-lite"/>
    </source>
</evidence>
<keyword evidence="5 11" id="KW-1133">Transmembrane helix</keyword>
<dbReference type="InterPro" id="IPR036790">
    <property type="entry name" value="Frizzled_dom_sf"/>
</dbReference>
<evidence type="ECO:0000259" key="13">
    <source>
        <dbReference type="PROSITE" id="PS50038"/>
    </source>
</evidence>
<dbReference type="GO" id="GO:0017147">
    <property type="term" value="F:Wnt-protein binding"/>
    <property type="evidence" value="ECO:0007669"/>
    <property type="project" value="TreeGrafter"/>
</dbReference>
<evidence type="ECO:0000256" key="3">
    <source>
        <dbReference type="ARBA" id="ARBA00022473"/>
    </source>
</evidence>
<feature type="domain" description="G-protein coupled receptors family 2 profile 2" evidence="14">
    <location>
        <begin position="166"/>
        <end position="360"/>
    </location>
</feature>
<evidence type="ECO:0000256" key="8">
    <source>
        <dbReference type="ARBA" id="ARBA00023170"/>
    </source>
</evidence>
<feature type="region of interest" description="Disordered" evidence="10">
    <location>
        <begin position="398"/>
        <end position="418"/>
    </location>
</feature>
<feature type="signal peptide" evidence="12">
    <location>
        <begin position="1"/>
        <end position="17"/>
    </location>
</feature>
<dbReference type="SMART" id="SM01330">
    <property type="entry name" value="Frizzled"/>
    <property type="match status" value="1"/>
</dbReference>
<evidence type="ECO:0000259" key="14">
    <source>
        <dbReference type="PROSITE" id="PS50261"/>
    </source>
</evidence>
<dbReference type="PROSITE" id="PS50038">
    <property type="entry name" value="FZ"/>
    <property type="match status" value="1"/>
</dbReference>
<dbReference type="GO" id="GO:0060070">
    <property type="term" value="P:canonical Wnt signaling pathway"/>
    <property type="evidence" value="ECO:0007669"/>
    <property type="project" value="TreeGrafter"/>
</dbReference>
<gene>
    <name evidence="15" type="primary">fzd5_0</name>
    <name evidence="15" type="ORF">FJT64_022935</name>
</gene>
<dbReference type="SUPFAM" id="SSF63501">
    <property type="entry name" value="Frizzled cysteine-rich domain"/>
    <property type="match status" value="1"/>
</dbReference>